<dbReference type="PANTHER" id="PTHR33620">
    <property type="entry name" value="UREASE ACCESSORY PROTEIN F"/>
    <property type="match status" value="1"/>
</dbReference>
<dbReference type="InterPro" id="IPR038277">
    <property type="entry name" value="UreF_sf"/>
</dbReference>
<reference evidence="4" key="1">
    <citation type="journal article" date="2019" name="Int. J. Syst. Evol. Microbiol.">
        <title>The Global Catalogue of Microorganisms (GCM) 10K type strain sequencing project: providing services to taxonomists for standard genome sequencing and annotation.</title>
        <authorList>
            <consortium name="The Broad Institute Genomics Platform"/>
            <consortium name="The Broad Institute Genome Sequencing Center for Infectious Disease"/>
            <person name="Wu L."/>
            <person name="Ma J."/>
        </authorList>
    </citation>
    <scope>NUCLEOTIDE SEQUENCE [LARGE SCALE GENOMIC DNA]</scope>
    <source>
        <strain evidence="4">JCM 14309</strain>
    </source>
</reference>
<evidence type="ECO:0000256" key="2">
    <source>
        <dbReference type="ARBA" id="ARBA00023186"/>
    </source>
</evidence>
<organism evidence="3 4">
    <name type="scientific">Nesterenkonia aethiopica</name>
    <dbReference type="NCBI Taxonomy" id="269144"/>
    <lineage>
        <taxon>Bacteria</taxon>
        <taxon>Bacillati</taxon>
        <taxon>Actinomycetota</taxon>
        <taxon>Actinomycetes</taxon>
        <taxon>Micrococcales</taxon>
        <taxon>Micrococcaceae</taxon>
        <taxon>Nesterenkonia</taxon>
    </lineage>
</organism>
<sequence length="257" mass="26306">MSLPTLTAAPSSGPAAAPSDAGVVALLLADARLPSGGHVNSAGLEPALMAGLSRSEVPQFLQVRARTAALVDAATAVVTSRSLFAAGSETELGPLFRQLDRAWAARTPSQASRRIARELGRGLHRLAAALWPQAPGLRALGLQSLGQTGGSVPERVAPPRPLVLGAVAAHVGLGAEELMRLAVYDDVASAAAALLKLDPGDPVEAMAMVLQACRAAEPAVQALAGITAAGQIPAPSAPQTEEWIEAHTLTTRRLFRA</sequence>
<accession>A0ABP6M221</accession>
<dbReference type="InterPro" id="IPR002639">
    <property type="entry name" value="UreF"/>
</dbReference>
<keyword evidence="1" id="KW-0996">Nickel insertion</keyword>
<dbReference type="Gene3D" id="1.10.4190.10">
    <property type="entry name" value="Urease accessory protein UreF"/>
    <property type="match status" value="1"/>
</dbReference>
<name>A0ABP6M221_9MICC</name>
<dbReference type="Proteomes" id="UP001500236">
    <property type="component" value="Unassembled WGS sequence"/>
</dbReference>
<keyword evidence="2" id="KW-0143">Chaperone</keyword>
<gene>
    <name evidence="3" type="ORF">GCM10010529_26170</name>
</gene>
<proteinExistence type="predicted"/>
<dbReference type="PANTHER" id="PTHR33620:SF1">
    <property type="entry name" value="UREASE ACCESSORY PROTEIN F"/>
    <property type="match status" value="1"/>
</dbReference>
<dbReference type="EMBL" id="BAAAVT010000018">
    <property type="protein sequence ID" value="GAA3072882.1"/>
    <property type="molecule type" value="Genomic_DNA"/>
</dbReference>
<evidence type="ECO:0000256" key="1">
    <source>
        <dbReference type="ARBA" id="ARBA00022988"/>
    </source>
</evidence>
<dbReference type="Pfam" id="PF01730">
    <property type="entry name" value="UreF"/>
    <property type="match status" value="1"/>
</dbReference>
<dbReference type="RefSeq" id="WP_344681601.1">
    <property type="nucleotide sequence ID" value="NZ_BAAAVT010000018.1"/>
</dbReference>
<evidence type="ECO:0000313" key="4">
    <source>
        <dbReference type="Proteomes" id="UP001500236"/>
    </source>
</evidence>
<protein>
    <submittedName>
        <fullName evidence="3">Urease accessory UreF family protein</fullName>
    </submittedName>
</protein>
<evidence type="ECO:0000313" key="3">
    <source>
        <dbReference type="EMBL" id="GAA3072882.1"/>
    </source>
</evidence>
<comment type="caution">
    <text evidence="3">The sequence shown here is derived from an EMBL/GenBank/DDBJ whole genome shotgun (WGS) entry which is preliminary data.</text>
</comment>
<keyword evidence="4" id="KW-1185">Reference proteome</keyword>